<evidence type="ECO:0000313" key="1">
    <source>
        <dbReference type="EMBL" id="QHT97679.1"/>
    </source>
</evidence>
<dbReference type="EMBL" id="MN740283">
    <property type="protein sequence ID" value="QHT97679.1"/>
    <property type="molecule type" value="Genomic_DNA"/>
</dbReference>
<dbReference type="AlphaFoldDB" id="A0A6C0IYM3"/>
<organism evidence="1">
    <name type="scientific">viral metagenome</name>
    <dbReference type="NCBI Taxonomy" id="1070528"/>
    <lineage>
        <taxon>unclassified sequences</taxon>
        <taxon>metagenomes</taxon>
        <taxon>organismal metagenomes</taxon>
    </lineage>
</organism>
<protein>
    <submittedName>
        <fullName evidence="1">Uncharacterized protein</fullName>
    </submittedName>
</protein>
<sequence>MRQLYGLPVTLPQELTVNQLQTPFVTFDRAVELIQRFTLDPLLQPWAGLPDESESNRHLDPE</sequence>
<reference evidence="1" key="1">
    <citation type="journal article" date="2020" name="Nature">
        <title>Giant virus diversity and host interactions through global metagenomics.</title>
        <authorList>
            <person name="Schulz F."/>
            <person name="Roux S."/>
            <person name="Paez-Espino D."/>
            <person name="Jungbluth S."/>
            <person name="Walsh D.A."/>
            <person name="Denef V.J."/>
            <person name="McMahon K.D."/>
            <person name="Konstantinidis K.T."/>
            <person name="Eloe-Fadrosh E.A."/>
            <person name="Kyrpides N.C."/>
            <person name="Woyke T."/>
        </authorList>
    </citation>
    <scope>NUCLEOTIDE SEQUENCE</scope>
    <source>
        <strain evidence="1">GVMAG-M-3300025572-1</strain>
    </source>
</reference>
<name>A0A6C0IYM3_9ZZZZ</name>
<proteinExistence type="predicted"/>
<accession>A0A6C0IYM3</accession>